<evidence type="ECO:0000313" key="3">
    <source>
        <dbReference type="Proteomes" id="UP001212997"/>
    </source>
</evidence>
<evidence type="ECO:0000313" key="2">
    <source>
        <dbReference type="EMBL" id="KAJ3480765.1"/>
    </source>
</evidence>
<dbReference type="Proteomes" id="UP001212997">
    <property type="component" value="Unassembled WGS sequence"/>
</dbReference>
<feature type="region of interest" description="Disordered" evidence="1">
    <location>
        <begin position="107"/>
        <end position="131"/>
    </location>
</feature>
<accession>A0AAD5V040</accession>
<feature type="region of interest" description="Disordered" evidence="1">
    <location>
        <begin position="160"/>
        <end position="187"/>
    </location>
</feature>
<protein>
    <submittedName>
        <fullName evidence="2">Uncharacterized protein</fullName>
    </submittedName>
</protein>
<feature type="compositionally biased region" description="Basic and acidic residues" evidence="1">
    <location>
        <begin position="108"/>
        <end position="125"/>
    </location>
</feature>
<reference evidence="2" key="1">
    <citation type="submission" date="2022-07" db="EMBL/GenBank/DDBJ databases">
        <title>Genome Sequence of Physisporinus lineatus.</title>
        <authorList>
            <person name="Buettner E."/>
        </authorList>
    </citation>
    <scope>NUCLEOTIDE SEQUENCE</scope>
    <source>
        <strain evidence="2">VT162</strain>
    </source>
</reference>
<comment type="caution">
    <text evidence="2">The sequence shown here is derived from an EMBL/GenBank/DDBJ whole genome shotgun (WGS) entry which is preliminary data.</text>
</comment>
<feature type="compositionally biased region" description="Low complexity" evidence="1">
    <location>
        <begin position="167"/>
        <end position="180"/>
    </location>
</feature>
<gene>
    <name evidence="2" type="ORF">NLI96_g8120</name>
</gene>
<proteinExistence type="predicted"/>
<dbReference type="AlphaFoldDB" id="A0AAD5V040"/>
<name>A0AAD5V040_9APHY</name>
<dbReference type="EMBL" id="JANAWD010000356">
    <property type="protein sequence ID" value="KAJ3480765.1"/>
    <property type="molecule type" value="Genomic_DNA"/>
</dbReference>
<evidence type="ECO:0000256" key="1">
    <source>
        <dbReference type="SAM" id="MobiDB-lite"/>
    </source>
</evidence>
<organism evidence="2 3">
    <name type="scientific">Meripilus lineatus</name>
    <dbReference type="NCBI Taxonomy" id="2056292"/>
    <lineage>
        <taxon>Eukaryota</taxon>
        <taxon>Fungi</taxon>
        <taxon>Dikarya</taxon>
        <taxon>Basidiomycota</taxon>
        <taxon>Agaricomycotina</taxon>
        <taxon>Agaricomycetes</taxon>
        <taxon>Polyporales</taxon>
        <taxon>Meripilaceae</taxon>
        <taxon>Meripilus</taxon>
    </lineage>
</organism>
<keyword evidence="3" id="KW-1185">Reference proteome</keyword>
<sequence>MDSKEHFDGVNFSPLDYLIPEKCLAKGEFDMSFAIDLLNRALRDQYLPIPPTVLELLYLDLTEVREQCEILKKQVHRRSLLKALDARMVKNGYDFVNSAAGYRRSVKRASDEAQRRLEESGEKPTRGPPPIQALRLLVSQPKVIPRHGIRTSISCIDLSSLTGPNRSSSPSISVAESSDSTSPLIPK</sequence>